<organism evidence="2">
    <name type="scientific">marine metagenome</name>
    <dbReference type="NCBI Taxonomy" id="408172"/>
    <lineage>
        <taxon>unclassified sequences</taxon>
        <taxon>metagenomes</taxon>
        <taxon>ecological metagenomes</taxon>
    </lineage>
</organism>
<protein>
    <submittedName>
        <fullName evidence="2">Uncharacterized protein</fullName>
    </submittedName>
</protein>
<sequence>VVMRNRWPNVFGMRPLCGKTVFVAIPVLLMKRLATIGWFH</sequence>
<accession>A0A383F4Q8</accession>
<dbReference type="AlphaFoldDB" id="A0A383F4Q8"/>
<dbReference type="EMBL" id="UINC01231005">
    <property type="protein sequence ID" value="SVE63365.1"/>
    <property type="molecule type" value="Genomic_DNA"/>
</dbReference>
<gene>
    <name evidence="2" type="ORF">METZ01_LOCUS516219</name>
</gene>
<name>A0A383F4Q8_9ZZZZ</name>
<keyword evidence="1" id="KW-0472">Membrane</keyword>
<proteinExistence type="predicted"/>
<reference evidence="2" key="1">
    <citation type="submission" date="2018-05" db="EMBL/GenBank/DDBJ databases">
        <authorList>
            <person name="Lanie J.A."/>
            <person name="Ng W.-L."/>
            <person name="Kazmierczak K.M."/>
            <person name="Andrzejewski T.M."/>
            <person name="Davidsen T.M."/>
            <person name="Wayne K.J."/>
            <person name="Tettelin H."/>
            <person name="Glass J.I."/>
            <person name="Rusch D."/>
            <person name="Podicherti R."/>
            <person name="Tsui H.-C.T."/>
            <person name="Winkler M.E."/>
        </authorList>
    </citation>
    <scope>NUCLEOTIDE SEQUENCE</scope>
</reference>
<feature type="non-terminal residue" evidence="2">
    <location>
        <position position="40"/>
    </location>
</feature>
<feature type="transmembrane region" description="Helical" evidence="1">
    <location>
        <begin position="21"/>
        <end position="39"/>
    </location>
</feature>
<keyword evidence="1" id="KW-0812">Transmembrane</keyword>
<keyword evidence="1" id="KW-1133">Transmembrane helix</keyword>
<feature type="non-terminal residue" evidence="2">
    <location>
        <position position="1"/>
    </location>
</feature>
<evidence type="ECO:0000256" key="1">
    <source>
        <dbReference type="SAM" id="Phobius"/>
    </source>
</evidence>
<evidence type="ECO:0000313" key="2">
    <source>
        <dbReference type="EMBL" id="SVE63365.1"/>
    </source>
</evidence>